<gene>
    <name evidence="2" type="ORF">D3874_23085</name>
</gene>
<name>A0A418WHX2_9PROT</name>
<evidence type="ECO:0000256" key="1">
    <source>
        <dbReference type="SAM" id="Phobius"/>
    </source>
</evidence>
<proteinExistence type="predicted"/>
<keyword evidence="1" id="KW-0472">Membrane</keyword>
<keyword evidence="1" id="KW-1133">Transmembrane helix</keyword>
<dbReference type="EMBL" id="QYUK01000011">
    <property type="protein sequence ID" value="RJF89499.1"/>
    <property type="molecule type" value="Genomic_DNA"/>
</dbReference>
<evidence type="ECO:0000313" key="2">
    <source>
        <dbReference type="EMBL" id="RJF89499.1"/>
    </source>
</evidence>
<evidence type="ECO:0000313" key="3">
    <source>
        <dbReference type="Proteomes" id="UP000284605"/>
    </source>
</evidence>
<protein>
    <submittedName>
        <fullName evidence="2">Uncharacterized protein</fullName>
    </submittedName>
</protein>
<accession>A0A418WHX2</accession>
<keyword evidence="3" id="KW-1185">Reference proteome</keyword>
<feature type="transmembrane region" description="Helical" evidence="1">
    <location>
        <begin position="42"/>
        <end position="60"/>
    </location>
</feature>
<sequence>MWLWVLVVAAYFAWGVYSYSGLYKMLAQWQIREWGSYQVGWTALVPGFLLAGPALSVLGRRARVREAAEAPHDPAARTRRALRVILPLALVSLLAAAGAYYYSTTFASREAPPATVTIAALGAATPPDGAVILVGEAQAVRTVALEETISGTKRLYRYVPIVKPGAAATDPIRFFLKTNATHYLVPGGRPQPYDGGGDPAFAITTQTGVLIANGLPGAVEALYGQEGIALARPYYYVLDLTPEGARAPFYIAAALGGFLGLILLVVALAQWRLIRRLSRT</sequence>
<comment type="caution">
    <text evidence="2">The sequence shown here is derived from an EMBL/GenBank/DDBJ whole genome shotgun (WGS) entry which is preliminary data.</text>
</comment>
<dbReference type="Proteomes" id="UP000284605">
    <property type="component" value="Unassembled WGS sequence"/>
</dbReference>
<feature type="transmembrane region" description="Helical" evidence="1">
    <location>
        <begin position="249"/>
        <end position="269"/>
    </location>
</feature>
<feature type="transmembrane region" description="Helical" evidence="1">
    <location>
        <begin position="81"/>
        <end position="102"/>
    </location>
</feature>
<organism evidence="2 3">
    <name type="scientific">Oleomonas cavernae</name>
    <dbReference type="NCBI Taxonomy" id="2320859"/>
    <lineage>
        <taxon>Bacteria</taxon>
        <taxon>Pseudomonadati</taxon>
        <taxon>Pseudomonadota</taxon>
        <taxon>Alphaproteobacteria</taxon>
        <taxon>Acetobacterales</taxon>
        <taxon>Acetobacteraceae</taxon>
        <taxon>Oleomonas</taxon>
    </lineage>
</organism>
<dbReference type="AlphaFoldDB" id="A0A418WHX2"/>
<reference evidence="2 3" key="1">
    <citation type="submission" date="2018-09" db="EMBL/GenBank/DDBJ databases">
        <authorList>
            <person name="Zhu H."/>
        </authorList>
    </citation>
    <scope>NUCLEOTIDE SEQUENCE [LARGE SCALE GENOMIC DNA]</scope>
    <source>
        <strain evidence="2 3">K1W22B-8</strain>
    </source>
</reference>
<keyword evidence="1" id="KW-0812">Transmembrane</keyword>